<evidence type="ECO:0000313" key="2">
    <source>
        <dbReference type="Proteomes" id="UP000182827"/>
    </source>
</evidence>
<dbReference type="RefSeq" id="WP_074946484.1">
    <property type="nucleotide sequence ID" value="NZ_FOZU01000015.1"/>
</dbReference>
<gene>
    <name evidence="1" type="ORF">SAMN05444586_101564</name>
</gene>
<reference evidence="2" key="1">
    <citation type="submission" date="2016-10" db="EMBL/GenBank/DDBJ databases">
        <authorList>
            <person name="Varghese N."/>
            <person name="Submissions S."/>
        </authorList>
    </citation>
    <scope>NUCLEOTIDE SEQUENCE [LARGE SCALE GENOMIC DNA]</scope>
    <source>
        <strain evidence="2">ANC 5076</strain>
    </source>
</reference>
<dbReference type="EMBL" id="FOZU01000015">
    <property type="protein sequence ID" value="SFS98801.1"/>
    <property type="molecule type" value="Genomic_DNA"/>
</dbReference>
<evidence type="ECO:0000313" key="1">
    <source>
        <dbReference type="EMBL" id="SFS98801.1"/>
    </source>
</evidence>
<sequence length="110" mass="12823">MSRLEKKLDKRAKELLIKSGVVDASEFEKLDGHWVMYQLSGGWEYQEYDEVSPFNYLFGLVCDACVSITAEDDDSEAGYHIEYIEKIKFDKSIINTFKIFKSEYMGVIER</sequence>
<accession>A0A1I6UBL3</accession>
<organism evidence="1 2">
    <name type="scientific">Acinetobacter bohemicus</name>
    <dbReference type="NCBI Taxonomy" id="1435036"/>
    <lineage>
        <taxon>Bacteria</taxon>
        <taxon>Pseudomonadati</taxon>
        <taxon>Pseudomonadota</taxon>
        <taxon>Gammaproteobacteria</taxon>
        <taxon>Moraxellales</taxon>
        <taxon>Moraxellaceae</taxon>
        <taxon>Acinetobacter</taxon>
    </lineage>
</organism>
<dbReference type="AlphaFoldDB" id="A0A1I6UBL3"/>
<name>A0A1I6UBL3_9GAMM</name>
<protein>
    <submittedName>
        <fullName evidence="1">Uncharacterized protein</fullName>
    </submittedName>
</protein>
<dbReference type="Proteomes" id="UP000182827">
    <property type="component" value="Unassembled WGS sequence"/>
</dbReference>
<proteinExistence type="predicted"/>
<keyword evidence="2" id="KW-1185">Reference proteome</keyword>